<evidence type="ECO:0008006" key="3">
    <source>
        <dbReference type="Google" id="ProtNLM"/>
    </source>
</evidence>
<accession>A0A178YGZ7</accession>
<dbReference type="EMBL" id="LPUX01000031">
    <property type="protein sequence ID" value="OAP46798.1"/>
    <property type="molecule type" value="Genomic_DNA"/>
</dbReference>
<reference evidence="1 2" key="1">
    <citation type="journal article" date="2016" name="Int. J. Syst. Evol. Microbiol.">
        <title>Ensifer glycinis sp. nov., an novel rhizobial species associated with Glycine spp.</title>
        <authorList>
            <person name="Yan H."/>
            <person name="Yan J."/>
            <person name="Sui X.H."/>
            <person name="Wang E.T."/>
            <person name="Chen W.X."/>
            <person name="Zhang X.X."/>
            <person name="Chen W.F."/>
        </authorList>
    </citation>
    <scope>NUCLEOTIDE SEQUENCE [LARGE SCALE GENOMIC DNA]</scope>
    <source>
        <strain evidence="1 2">CCBAU 23380</strain>
    </source>
</reference>
<dbReference type="Pfam" id="PF07215">
    <property type="entry name" value="DUF1419"/>
    <property type="match status" value="1"/>
</dbReference>
<comment type="caution">
    <text evidence="1">The sequence shown here is derived from an EMBL/GenBank/DDBJ whole genome shotgun (WGS) entry which is preliminary data.</text>
</comment>
<dbReference type="Proteomes" id="UP000094025">
    <property type="component" value="Unassembled WGS sequence"/>
</dbReference>
<evidence type="ECO:0000313" key="1">
    <source>
        <dbReference type="EMBL" id="OAP46798.1"/>
    </source>
</evidence>
<dbReference type="InterPro" id="IPR009862">
    <property type="entry name" value="DUF1419"/>
</dbReference>
<keyword evidence="2" id="KW-1185">Reference proteome</keyword>
<sequence length="201" mass="23088">MNPSPAIRKVFQGVASRQQMFRMFDRHAQRPNRWEGDASPLCAGEWFEITEVEHDYMFEILPPLWIRGAMFAMREYLAGSVTSVFFALRIDGDIRHFHGYCDLSDGQAVERMRVAIIERESRPVRAMTREERLEHIWSITADDYRGYAGDRWPEAACGKRTILLYGSKTGSMLKLLDDLTDDEIAGKLPVQLRHLPSPIAA</sequence>
<dbReference type="OrthoDB" id="8136593at2"/>
<proteinExistence type="predicted"/>
<gene>
    <name evidence="1" type="ORF">AU381_14395</name>
</gene>
<dbReference type="RefSeq" id="WP_014330959.1">
    <property type="nucleotide sequence ID" value="NZ_LPUX01000031.1"/>
</dbReference>
<evidence type="ECO:0000313" key="2">
    <source>
        <dbReference type="Proteomes" id="UP000094025"/>
    </source>
</evidence>
<organism evidence="1 2">
    <name type="scientific">Sinorhizobium glycinis</name>
    <dbReference type="NCBI Taxonomy" id="1472378"/>
    <lineage>
        <taxon>Bacteria</taxon>
        <taxon>Pseudomonadati</taxon>
        <taxon>Pseudomonadota</taxon>
        <taxon>Alphaproteobacteria</taxon>
        <taxon>Hyphomicrobiales</taxon>
        <taxon>Rhizobiaceae</taxon>
        <taxon>Sinorhizobium/Ensifer group</taxon>
        <taxon>Sinorhizobium</taxon>
    </lineage>
</organism>
<dbReference type="GeneID" id="48977464"/>
<dbReference type="AlphaFoldDB" id="A0A178YGZ7"/>
<name>A0A178YGZ7_9HYPH</name>
<protein>
    <recommendedName>
        <fullName evidence="3">DUF1419 domain-containing protein</fullName>
    </recommendedName>
</protein>